<dbReference type="SUPFAM" id="SSF51126">
    <property type="entry name" value="Pectin lyase-like"/>
    <property type="match status" value="1"/>
</dbReference>
<dbReference type="RefSeq" id="WP_146987396.1">
    <property type="nucleotide sequence ID" value="NZ_VITY01000006.1"/>
</dbReference>
<dbReference type="Pfam" id="PF12545">
    <property type="entry name" value="DUF3739"/>
    <property type="match status" value="1"/>
</dbReference>
<comment type="caution">
    <text evidence="3">The sequence shown here is derived from an EMBL/GenBank/DDBJ whole genome shotgun (WGS) entry which is preliminary data.</text>
</comment>
<name>A0A560LS94_9BRAD</name>
<dbReference type="InterPro" id="IPR012334">
    <property type="entry name" value="Pectin_lyas_fold"/>
</dbReference>
<dbReference type="Proteomes" id="UP000321304">
    <property type="component" value="Unassembled WGS sequence"/>
</dbReference>
<organism evidence="3 4">
    <name type="scientific">Bradyrhizobium macuxiense</name>
    <dbReference type="NCBI Taxonomy" id="1755647"/>
    <lineage>
        <taxon>Bacteria</taxon>
        <taxon>Pseudomonadati</taxon>
        <taxon>Pseudomonadota</taxon>
        <taxon>Alphaproteobacteria</taxon>
        <taxon>Hyphomicrobiales</taxon>
        <taxon>Nitrobacteraceae</taxon>
        <taxon>Bradyrhizobium</taxon>
    </lineage>
</organism>
<proteinExistence type="predicted"/>
<evidence type="ECO:0000313" key="4">
    <source>
        <dbReference type="Proteomes" id="UP000321304"/>
    </source>
</evidence>
<dbReference type="InterPro" id="IPR021026">
    <property type="entry name" value="Filamn_hemagglutn_DUF3739"/>
</dbReference>
<dbReference type="Pfam" id="PF05860">
    <property type="entry name" value="TPS"/>
    <property type="match status" value="1"/>
</dbReference>
<reference evidence="3 4" key="1">
    <citation type="submission" date="2019-06" db="EMBL/GenBank/DDBJ databases">
        <title>Genomic Encyclopedia of Type Strains, Phase IV (KMG-V): Genome sequencing to study the core and pangenomes of soil and plant-associated prokaryotes.</title>
        <authorList>
            <person name="Whitman W."/>
        </authorList>
    </citation>
    <scope>NUCLEOTIDE SEQUENCE [LARGE SCALE GENOMIC DNA]</scope>
    <source>
        <strain evidence="3 4">BR 10355</strain>
    </source>
</reference>
<dbReference type="EMBL" id="VITY01000006">
    <property type="protein sequence ID" value="TWB98433.1"/>
    <property type="molecule type" value="Genomic_DNA"/>
</dbReference>
<feature type="compositionally biased region" description="Basic and acidic residues" evidence="1">
    <location>
        <begin position="3727"/>
        <end position="3739"/>
    </location>
</feature>
<dbReference type="NCBIfam" id="TIGR01901">
    <property type="entry name" value="adhes_NPXG"/>
    <property type="match status" value="1"/>
</dbReference>
<dbReference type="OrthoDB" id="1776524at2"/>
<evidence type="ECO:0000259" key="2">
    <source>
        <dbReference type="SMART" id="SM00912"/>
    </source>
</evidence>
<dbReference type="InterPro" id="IPR011050">
    <property type="entry name" value="Pectin_lyase_fold/virulence"/>
</dbReference>
<dbReference type="InterPro" id="IPR008638">
    <property type="entry name" value="FhaB/CdiA-like_TPS"/>
</dbReference>
<gene>
    <name evidence="3" type="ORF">FBZ93_106392</name>
</gene>
<dbReference type="Gene3D" id="2.160.20.10">
    <property type="entry name" value="Single-stranded right-handed beta-helix, Pectin lyase-like"/>
    <property type="match status" value="1"/>
</dbReference>
<keyword evidence="4" id="KW-1185">Reference proteome</keyword>
<feature type="region of interest" description="Disordered" evidence="1">
    <location>
        <begin position="3719"/>
        <end position="3748"/>
    </location>
</feature>
<sequence length="3773" mass="379179">MPVRAQTTHHPRTRGEVAVSALSRRMSRGGLMAGTGLVTLLLAAHPANARPFGSAWTVAAPQYAADAASTGAQQAADAAAKSSGALTRAAQAIQAMQAAQAAARNAAQAAGTSRTLPQLAVPNGLAPGGLQVAPGSGLWSGANLPTQANVNGRTSVGITQTAPQAILNWQSFNVGAQTDVVFNQQGNSNWVALNRVIGNVGPSQILGNIRADGQVLLINQNGIIFGGASQVNVGSLVASTLNITDQQFKAGLLNRSPFDSAGNLQAPIFGNGSGPTGNVIVEAGAVIVTAPPASVTTGGGNVFLLGANVQNGGSIVTPGGQAALAAGTSVYVTTSGSTSQQGLVLNVLNGGTVSNTGLIAAPTGNITLVGMNLQQSGVLVATTSVNQAGSILSSAQQGLQGEFGYDSSTHYAVSTQTGAAQLARGSVTAVLPEEDGLTAKDTQPQAQSKITVEGGFVNVQSGAAIIAPSGRVALQASSYGDQLYLQDNPTAKINTNSNRDGARVLVDAGSLIDVSGLQGVPVAASGDVVQVNVRANELRDSPLQRGGILSSKNVWVNVHELNPVASDRVYTAGGLLEVSGWLGQVDRPIDQRLTTGGTVIAYSTGDAILRPGASIDISGGSLAHQAGYVPVTWLVGSDGRIYSANQAPADLTYVSIGVGFTVNHAHWGVTEFYANPFFSDQRYQPAYLEGRAAGALSVIANAAEVDASVVTATVNGPYQRTANTLPAGAAFTLGASDASIIPASVVVTPSIAPPALSSATSPLPPSWQQIVYLSADLLDQANYGSITINAGGGVTDPVSKAISPAISVVNGARLQVASGGSIALNSSIGLIGGGISIDGQLMARAGSVTVNAAHGGTTVITGDVELHSGSLIDTRGLWVNDFVGGSAATPTLYNGGNVSLAAYGNVRIDAGAVIDASSGGWMQSTGKIKTSNGLPVGTGGNITLIADGFGATLRNSKVAQTYPGRVYLGGALRSYGFTGGGALSIATPTIQIGGDAILPLNTVSSINADGTSNLMPVDPASVLRLSPGFFASGGFSQYALYSYQNLTVAAGTDLELHGVNLIPNPQAVSAPTGSDVASVATVRTLSSYQPSSPVNLVLSAIDAFNGNLNVQRGAVINADPQAAISLHARRQLTVDGTINAPAGTINLDLTGVPGPWVPIGSAAGTPPYNGPFYAATQTLWIGADARLLASGLVTSTLDPLRRPVNTVLGGGQVNINQDAQPSLYYPYAAAQPYGEQPLGVVVAQAGAIIDVSGASGTILQVAGRSGATQSPVATPGGSVAIRASLGLLFDATMKAQAGGAGVAGGSLTIDQMAGAYVADSSGASQFVQPIFQTIVSQAAPLMSAGLSPGQAIPGNLLGKLFIGADQISSGGFASASLGAVDALVFDGSVNLVLPRSLTINATNISAKPGASVRLSAPYVDIGGGQRNVNEYTSASYVALGSYGAAPMAGTAHLEVDANLIDIEGTLRSGARYSYVTSFTDFSTPVQQAVSLPGFANISFNSLGDIRLVPASRNSPGYASNRPTPLATAGDLTFTGTEIYPISTGPIINGYASIPAGQFVIQATGPNSVVSFISNGKTPYIPLSAGGSVQIIAPTINQDGVLLAPLGQITFGDPNNPSGTKAINLLAGSITSVSAGGTLIPYGAPLGNTDWIYGYDNSGTANTMSAPPAKTISFYGRALTVQGASGTTASARIDESGGGDTYGAQFVSGAGGSVDTLSGTQTFAILPSLGNRYAPRDPQMQLSDPTRSASAPVALQVGQQVYLSGSPGLPAGTYTLLPGHYALLPGAFKVTVAVNQTSATGLSNFAQRDGSYRVLGYGEVANTGFHDPLPSVYIVTPGSVVRRQSQYAETTATQFYASKAAASGIAAPYLPIDAGQLVISATNSLSLPATGGFGDFTAPAGGRGGQADIVASNLEILAPGGTAAPGMTGLQASALDGIGAQSILIGGTRSLYGNVLTITPAAQKLQIDSGAVLIAPEIMLTASSAITIGAGAQIDTTSFGAIPTLFPNDPKTGKTLGSIALARVSGGGAGAFVLASNAPVLPITLPTGSGGASKLSIGAGAQIFGGSVLALSASNTITMDSSARLAAPTVMVSVPVINFGTGGASGFNLSSSLLAQLSEGDPLRHLPATGNLMLSASSAVNVYGSVDLGDLDPVTGQPLLAALTLSAPVINGFGAAADSVRLRANTITLNGGATGAAATGTGRGAFEIDATQLTLGGGGSLAFGGFNTVTLAASQQVIDGVAFAGPIAAGTMQKIGSVSYAPGEVMPGTFSVSGGLTIATPLVTAQAGALTQLVANAGTVTFAALPGGAGQPVATSNGATLSVSAQSIVQGTTINLPSGAITFTAQNGIMLQAGSVTNVAGAVMPFFDVVRIAPAGSVTLQTVNGDIAIASGAMVDLRGGRLGSVTLPMLDVVDSDQGGNAGTLTIVAPNGTARLDGQLLASADPRYAGGKAIITVNSGNASALLGSIAGFSGEQALTLATGDINVGNVTAHDVELSASSGSITVAGLIDASGGSDATIRLIAGDNLRLGAHAVLNAGTTAAKGGTVFLGLAGNGTMTFDTDGSSTPVINVAGADPNIALNGGQVWLRVPRTANGDGTTGVRISNNGVQVVGAHEIDVEAVKVYDVTGTPYVDASLAKANADAQAYIAAASIKAGIGTLTSTAVTAFHLMPGIELRSSGDLQLLQSPSNANSGIDLHTYRYNGEAMVLTLRAAGNLLINGSLSDGFAAPVDSPDGKIFAIAAPLPAGSGSATLRLVAGADLTGADPLAIVPTVLRPAATAANPEPGSIVFAAPYLIDANINDSGIIVQIPSVVRTGTRNLELAAAGNIDIQTAFGIYTAGEQATPNFAVPSRSPILSAFTYVYDTYLGYGYDANFNQVPYDVSYPVQAFHPSYQIGGGNLTVKVHGSLIGADAHGGQVNDYAATALDTYWLWTEPLAASPTWFLNFGTYYQPYLDYGSDSFPSVAAFRGLGALGGGNVRVAVDGELRNVDISVPTTGGLTAGGALSVYGGGSLSLTVGRGINYANLLVGQGTADIQAGEIGMAPLSASSLAIARVDLLIGDAQFNVVSRRGINAIVGDPTRMTQQRDPSSSGGYPIPAGLEGNGPPSFYYAAQAPYGFFTSMTANSALSEFTSGGDITVHGDFAPPIFELTAAGGSIRAGKIQQSSFGFNYLAALAAPTARVDLLAQQDIVGFGVSMTAADLTAQVNSASAPAGSDYASTFLNPSPSDTFGGPLSVPSNLVQFNDPHTVHVYAVQGSLTKLALATSERAQVRAGLDIIQPIINIENAGPGDASLVQAGRDIASCQPCSLAYPDFFNIRVEGPGSLSVLAGRDIVAQLGQFRTQGLGITSVGNADNPLLPATGASIGVAVGIGANGPDNAAFINLYFDPRNTDATTQGYLAQLSSYMGGIEGGTLSRDQALADFRKLAPAAQLPFIEQVYFAELKAGGETAANGKGAGGKGYDRAYRAIQTLFPGSVIGGTTTAYAGNLSLFQLARIRTEQGGSINILAPGGGVSLGIENQTPDLTGQTDTARPGLLTLEGGDVNIFTDRSVVVAQSRVFTELGGDILMFSTNGDLNAGKGKQTSIVTSPPLVVYDQYGRAAKTPNTPQTGAGIATLIGVPGVPPGNVDLFAPHGTIDAGEAGIRVSGNLTLEALQVLNVANIQVQGTSVGVPVVQGPPVGALTAANNTAGAAQQPTAAAPAANTGQPSVIIVEVLGYGGGDGVSDPGGNERRRDGNERQSYDPNSMFRVVGNGNLTAEQARQLTDEERQRVTSR</sequence>
<dbReference type="SMART" id="SM00912">
    <property type="entry name" value="Haemagg_act"/>
    <property type="match status" value="1"/>
</dbReference>
<dbReference type="InterPro" id="IPR050909">
    <property type="entry name" value="Bact_Autotransporter_VF"/>
</dbReference>
<evidence type="ECO:0000313" key="3">
    <source>
        <dbReference type="EMBL" id="TWB98433.1"/>
    </source>
</evidence>
<dbReference type="PANTHER" id="PTHR12338:SF5">
    <property type="entry name" value="ANTIGEN 43-RELATED"/>
    <property type="match status" value="1"/>
</dbReference>
<dbReference type="PANTHER" id="PTHR12338">
    <property type="entry name" value="AUTOTRANSPORTER"/>
    <property type="match status" value="1"/>
</dbReference>
<accession>A0A560LS94</accession>
<protein>
    <submittedName>
        <fullName evidence="3">Filamentous hemagglutinin family protein</fullName>
    </submittedName>
</protein>
<evidence type="ECO:0000256" key="1">
    <source>
        <dbReference type="SAM" id="MobiDB-lite"/>
    </source>
</evidence>
<feature type="domain" description="Filamentous haemagglutinin FhaB/tRNA nuclease CdiA-like TPS" evidence="2">
    <location>
        <begin position="135"/>
        <end position="247"/>
    </location>
</feature>